<evidence type="ECO:0000256" key="14">
    <source>
        <dbReference type="RuleBase" id="RU361217"/>
    </source>
</evidence>
<dbReference type="PRINTS" id="PR01001">
    <property type="entry name" value="FADG3PDH"/>
</dbReference>
<evidence type="ECO:0000256" key="8">
    <source>
        <dbReference type="ARBA" id="ARBA00022737"/>
    </source>
</evidence>
<dbReference type="PROSITE" id="PS00977">
    <property type="entry name" value="FAD_G3PDH_1"/>
    <property type="match status" value="1"/>
</dbReference>
<dbReference type="SUPFAM" id="SSF51905">
    <property type="entry name" value="FAD/NAD(P)-binding domain"/>
    <property type="match status" value="1"/>
</dbReference>
<keyword evidence="10" id="KW-0106">Calcium</keyword>
<dbReference type="Gene3D" id="3.50.50.60">
    <property type="entry name" value="FAD/NAD(P)-binding domain"/>
    <property type="match status" value="1"/>
</dbReference>
<dbReference type="InterPro" id="IPR031656">
    <property type="entry name" value="DAO_C"/>
</dbReference>
<dbReference type="InterPro" id="IPR038299">
    <property type="entry name" value="DAO_C_sf"/>
</dbReference>
<dbReference type="Gene3D" id="1.10.8.870">
    <property type="entry name" value="Alpha-glycerophosphate oxidase, cap domain"/>
    <property type="match status" value="1"/>
</dbReference>
<dbReference type="PANTHER" id="PTHR11985">
    <property type="entry name" value="GLYCEROL-3-PHOSPHATE DEHYDROGENASE"/>
    <property type="match status" value="1"/>
</dbReference>
<dbReference type="InterPro" id="IPR006076">
    <property type="entry name" value="FAD-dep_OxRdtase"/>
</dbReference>
<keyword evidence="12 14" id="KW-0560">Oxidoreductase</keyword>
<comment type="catalytic activity">
    <reaction evidence="14">
        <text>a quinone + sn-glycerol 3-phosphate = dihydroxyacetone phosphate + a quinol</text>
        <dbReference type="Rhea" id="RHEA:18977"/>
        <dbReference type="ChEBI" id="CHEBI:24646"/>
        <dbReference type="ChEBI" id="CHEBI:57597"/>
        <dbReference type="ChEBI" id="CHEBI:57642"/>
        <dbReference type="ChEBI" id="CHEBI:132124"/>
        <dbReference type="EC" id="1.1.5.3"/>
    </reaction>
</comment>
<dbReference type="GO" id="GO:0046872">
    <property type="term" value="F:metal ion binding"/>
    <property type="evidence" value="ECO:0007669"/>
    <property type="project" value="UniProtKB-KW"/>
</dbReference>
<comment type="subcellular location">
    <subcellularLocation>
        <location evidence="2">Mitochondrion</location>
    </subcellularLocation>
</comment>
<evidence type="ECO:0000256" key="2">
    <source>
        <dbReference type="ARBA" id="ARBA00004173"/>
    </source>
</evidence>
<feature type="domain" description="Alpha-glycerophosphate oxidase C-terminal" evidence="16">
    <location>
        <begin position="452"/>
        <end position="578"/>
    </location>
</feature>
<keyword evidence="9" id="KW-0274">FAD</keyword>
<keyword evidence="11" id="KW-0809">Transit peptide</keyword>
<dbReference type="InterPro" id="IPR036188">
    <property type="entry name" value="FAD/NAD-bd_sf"/>
</dbReference>
<evidence type="ECO:0000256" key="3">
    <source>
        <dbReference type="ARBA" id="ARBA00004745"/>
    </source>
</evidence>
<evidence type="ECO:0000256" key="13">
    <source>
        <dbReference type="ARBA" id="ARBA00023128"/>
    </source>
</evidence>
<keyword evidence="6 14" id="KW-0285">Flavoprotein</keyword>
<evidence type="ECO:0000256" key="10">
    <source>
        <dbReference type="ARBA" id="ARBA00022837"/>
    </source>
</evidence>
<feature type="domain" description="FAD dependent oxidoreductase" evidence="15">
    <location>
        <begin position="68"/>
        <end position="427"/>
    </location>
</feature>
<dbReference type="InterPro" id="IPR000447">
    <property type="entry name" value="G3P_DH_FAD-dep"/>
</dbReference>
<dbReference type="Gene3D" id="3.30.9.10">
    <property type="entry name" value="D-Amino Acid Oxidase, subunit A, domain 2"/>
    <property type="match status" value="1"/>
</dbReference>
<gene>
    <name evidence="17" type="ORF">PHYEVI_LOCUS1191</name>
</gene>
<proteinExistence type="inferred from homology"/>
<keyword evidence="13" id="KW-0496">Mitochondrion</keyword>
<dbReference type="GO" id="GO:0004368">
    <property type="term" value="F:glycerol-3-phosphate dehydrogenase (quinone) activity"/>
    <property type="evidence" value="ECO:0007669"/>
    <property type="project" value="UniProtKB-EC"/>
</dbReference>
<dbReference type="AlphaFoldDB" id="A0A9N9XJG5"/>
<evidence type="ECO:0000256" key="1">
    <source>
        <dbReference type="ARBA" id="ARBA00001974"/>
    </source>
</evidence>
<dbReference type="FunFam" id="1.10.8.870:FF:000001">
    <property type="entry name" value="Glycerol-3-phosphate dehydrogenase"/>
    <property type="match status" value="1"/>
</dbReference>
<dbReference type="EC" id="1.1.5.3" evidence="5 14"/>
<sequence>MNSKFKKITAAGLAGVVGAATTTYFLLRNNERPNWPVSVKAQNPPVNLKKELPSRSEQIKSLKSDQFDIIVIGGGATGAGCALDAATRGLKTALIEANDFSSGTSSRSTKLIHGGLFYLKAAVQGLDRECFEMLQISLNERTVMLNQAPYLAGPLAVMLPLYRWWQVFYYWFGMKMFDIMSGKHSIESSYYVSKSNALKLFPMLKSDNLVGGIVYYDGQHDDSRMNLAIVMTATLSGATIANHITMTGLVKSNDAVSGVSVRDELTGETWDIRGKCVVNATGAFIDTIRKMDDPKAKDLGVVNCGVHLTLPGYYGSEQMGLLDPNITAGIAILVPWQGHTIVGSADSPCDVSYSPMPTDNDIDVLLKYVNHYFSSSIKVRKADVLSAWNGVRGLVWNPKKPGNIAWKHVIEISKSGLLTIGGGSWTTYRVSACDTIDTAIKCMHLKPSCNQCITDKLKLVGSEKWEPTTYLRLVQEFGMEVDVAKHLSNTYGDKAFVIANMASPTGKRWPVVGRRIHPEYPYIEAEVKYGIKEYAVTAVDMIARRTRLAFLNAHAAQEALSLIVDIMGQELSWSNAEKEKQCNIAAEFLQTEMGKKLNDTTKT</sequence>
<protein>
    <recommendedName>
        <fullName evidence="5 14">Glycerol-3-phosphate dehydrogenase</fullName>
        <ecNumber evidence="5 14">1.1.5.3</ecNumber>
    </recommendedName>
</protein>
<comment type="similarity">
    <text evidence="4 14">Belongs to the FAD-dependent glycerol-3-phosphate dehydrogenase family.</text>
</comment>
<keyword evidence="18" id="KW-1185">Reference proteome</keyword>
<dbReference type="OrthoDB" id="264015at2759"/>
<dbReference type="GO" id="GO:0005739">
    <property type="term" value="C:mitochondrion"/>
    <property type="evidence" value="ECO:0007669"/>
    <property type="project" value="UniProtKB-SubCell"/>
</dbReference>
<evidence type="ECO:0000313" key="18">
    <source>
        <dbReference type="Proteomes" id="UP001153712"/>
    </source>
</evidence>
<organism evidence="17 18">
    <name type="scientific">Phyllotreta striolata</name>
    <name type="common">Striped flea beetle</name>
    <name type="synonym">Crioceris striolata</name>
    <dbReference type="NCBI Taxonomy" id="444603"/>
    <lineage>
        <taxon>Eukaryota</taxon>
        <taxon>Metazoa</taxon>
        <taxon>Ecdysozoa</taxon>
        <taxon>Arthropoda</taxon>
        <taxon>Hexapoda</taxon>
        <taxon>Insecta</taxon>
        <taxon>Pterygota</taxon>
        <taxon>Neoptera</taxon>
        <taxon>Endopterygota</taxon>
        <taxon>Coleoptera</taxon>
        <taxon>Polyphaga</taxon>
        <taxon>Cucujiformia</taxon>
        <taxon>Chrysomeloidea</taxon>
        <taxon>Chrysomelidae</taxon>
        <taxon>Galerucinae</taxon>
        <taxon>Alticini</taxon>
        <taxon>Phyllotreta</taxon>
    </lineage>
</organism>
<dbReference type="GO" id="GO:0006072">
    <property type="term" value="P:glycerol-3-phosphate metabolic process"/>
    <property type="evidence" value="ECO:0007669"/>
    <property type="project" value="UniProtKB-UniRule"/>
</dbReference>
<evidence type="ECO:0000313" key="17">
    <source>
        <dbReference type="EMBL" id="CAG9854731.1"/>
    </source>
</evidence>
<evidence type="ECO:0000256" key="6">
    <source>
        <dbReference type="ARBA" id="ARBA00022630"/>
    </source>
</evidence>
<comment type="pathway">
    <text evidence="3">Polyol metabolism; glycerol degradation.</text>
</comment>
<evidence type="ECO:0000259" key="16">
    <source>
        <dbReference type="Pfam" id="PF16901"/>
    </source>
</evidence>
<evidence type="ECO:0000256" key="7">
    <source>
        <dbReference type="ARBA" id="ARBA00022723"/>
    </source>
</evidence>
<keyword evidence="8" id="KW-0677">Repeat</keyword>
<dbReference type="Pfam" id="PF01266">
    <property type="entry name" value="DAO"/>
    <property type="match status" value="1"/>
</dbReference>
<evidence type="ECO:0000259" key="15">
    <source>
        <dbReference type="Pfam" id="PF01266"/>
    </source>
</evidence>
<evidence type="ECO:0000256" key="4">
    <source>
        <dbReference type="ARBA" id="ARBA00007330"/>
    </source>
</evidence>
<comment type="cofactor">
    <cofactor evidence="1 14">
        <name>FAD</name>
        <dbReference type="ChEBI" id="CHEBI:57692"/>
    </cofactor>
</comment>
<keyword evidence="7" id="KW-0479">Metal-binding</keyword>
<dbReference type="EMBL" id="OU900094">
    <property type="protein sequence ID" value="CAG9854731.1"/>
    <property type="molecule type" value="Genomic_DNA"/>
</dbReference>
<dbReference type="Proteomes" id="UP001153712">
    <property type="component" value="Chromosome 1"/>
</dbReference>
<evidence type="ECO:0000256" key="5">
    <source>
        <dbReference type="ARBA" id="ARBA00013029"/>
    </source>
</evidence>
<name>A0A9N9XJG5_PHYSR</name>
<reference evidence="17" key="1">
    <citation type="submission" date="2022-01" db="EMBL/GenBank/DDBJ databases">
        <authorList>
            <person name="King R."/>
        </authorList>
    </citation>
    <scope>NUCLEOTIDE SEQUENCE</scope>
</reference>
<dbReference type="Pfam" id="PF16901">
    <property type="entry name" value="DAO_C"/>
    <property type="match status" value="1"/>
</dbReference>
<evidence type="ECO:0000256" key="9">
    <source>
        <dbReference type="ARBA" id="ARBA00022827"/>
    </source>
</evidence>
<accession>A0A9N9XJG5</accession>
<evidence type="ECO:0000256" key="12">
    <source>
        <dbReference type="ARBA" id="ARBA00023002"/>
    </source>
</evidence>
<evidence type="ECO:0000256" key="11">
    <source>
        <dbReference type="ARBA" id="ARBA00022946"/>
    </source>
</evidence>
<dbReference type="PANTHER" id="PTHR11985:SF15">
    <property type="entry name" value="GLYCEROL-3-PHOSPHATE DEHYDROGENASE, MITOCHONDRIAL"/>
    <property type="match status" value="1"/>
</dbReference>